<protein>
    <submittedName>
        <fullName evidence="2">Uncharacterized protein</fullName>
    </submittedName>
</protein>
<sequence>RAGCGPGRTPPPATDRGARRLPSVIPRLPRPGAHSV</sequence>
<feature type="region of interest" description="Disordered" evidence="1">
    <location>
        <begin position="1"/>
        <end position="36"/>
    </location>
</feature>
<reference evidence="2" key="1">
    <citation type="submission" date="2018-05" db="EMBL/GenBank/DDBJ databases">
        <authorList>
            <person name="Lanie J.A."/>
            <person name="Ng W.-L."/>
            <person name="Kazmierczak K.M."/>
            <person name="Andrzejewski T.M."/>
            <person name="Davidsen T.M."/>
            <person name="Wayne K.J."/>
            <person name="Tettelin H."/>
            <person name="Glass J.I."/>
            <person name="Rusch D."/>
            <person name="Podicherti R."/>
            <person name="Tsui H.-C.T."/>
            <person name="Winkler M.E."/>
        </authorList>
    </citation>
    <scope>NUCLEOTIDE SEQUENCE</scope>
</reference>
<feature type="non-terminal residue" evidence="2">
    <location>
        <position position="1"/>
    </location>
</feature>
<feature type="non-terminal residue" evidence="2">
    <location>
        <position position="36"/>
    </location>
</feature>
<evidence type="ECO:0000313" key="2">
    <source>
        <dbReference type="EMBL" id="SUZ88108.1"/>
    </source>
</evidence>
<dbReference type="EMBL" id="UINC01001754">
    <property type="protein sequence ID" value="SUZ88108.1"/>
    <property type="molecule type" value="Genomic_DNA"/>
</dbReference>
<dbReference type="AlphaFoldDB" id="A0A381RAY3"/>
<accession>A0A381RAY3</accession>
<proteinExistence type="predicted"/>
<organism evidence="2">
    <name type="scientific">marine metagenome</name>
    <dbReference type="NCBI Taxonomy" id="408172"/>
    <lineage>
        <taxon>unclassified sequences</taxon>
        <taxon>metagenomes</taxon>
        <taxon>ecological metagenomes</taxon>
    </lineage>
</organism>
<name>A0A381RAY3_9ZZZZ</name>
<gene>
    <name evidence="2" type="ORF">METZ01_LOCUS40962</name>
</gene>
<evidence type="ECO:0000256" key="1">
    <source>
        <dbReference type="SAM" id="MobiDB-lite"/>
    </source>
</evidence>